<comment type="caution">
    <text evidence="2">The sequence shown here is derived from an EMBL/GenBank/DDBJ whole genome shotgun (WGS) entry which is preliminary data.</text>
</comment>
<keyword evidence="3" id="KW-1185">Reference proteome</keyword>
<evidence type="ECO:0000313" key="2">
    <source>
        <dbReference type="EMBL" id="TGL61172.1"/>
    </source>
</evidence>
<feature type="transmembrane region" description="Helical" evidence="1">
    <location>
        <begin position="70"/>
        <end position="98"/>
    </location>
</feature>
<keyword evidence="1" id="KW-0812">Transmembrane</keyword>
<dbReference type="EMBL" id="RQGF01000027">
    <property type="protein sequence ID" value="TGL61172.1"/>
    <property type="molecule type" value="Genomic_DNA"/>
</dbReference>
<dbReference type="OrthoDB" id="9963906at2"/>
<sequence length="288" mass="32793">MKDFFTAFLERFKHPILYSVITALVVHNFDQIYYLAISPFHYTDMKPYDVMKRFIDLLADQRCERVWEPIILGGIFGTLILPIVDVFYSTLIAFAMSIKEKGVNWSKKSSWSIKINDARQIGQCLAESWEDSELWIGMDKLTFGSKCYLFRCSPHVTIRDVVVYNKKNNRVEHASGINDKLLGIVYQVFYLNLALVVTEGTIIDSNFINTFKKGDRENADLNLASSGKLRAGNLGTNDSNLIATIKSLPSDKTRKEITLVKSNLDIEAVTLPIEKRLFGEVEVKLGLF</sequence>
<organism evidence="2 3">
    <name type="scientific">Leptospira sarikeiensis</name>
    <dbReference type="NCBI Taxonomy" id="2484943"/>
    <lineage>
        <taxon>Bacteria</taxon>
        <taxon>Pseudomonadati</taxon>
        <taxon>Spirochaetota</taxon>
        <taxon>Spirochaetia</taxon>
        <taxon>Leptospirales</taxon>
        <taxon>Leptospiraceae</taxon>
        <taxon>Leptospira</taxon>
    </lineage>
</organism>
<name>A0A4R9K4U3_9LEPT</name>
<proteinExistence type="predicted"/>
<feature type="transmembrane region" description="Helical" evidence="1">
    <location>
        <begin position="16"/>
        <end position="37"/>
    </location>
</feature>
<dbReference type="RefSeq" id="WP_135649576.1">
    <property type="nucleotide sequence ID" value="NZ_RQGF01000027.1"/>
</dbReference>
<protein>
    <submittedName>
        <fullName evidence="2">Uncharacterized protein</fullName>
    </submittedName>
</protein>
<evidence type="ECO:0000313" key="3">
    <source>
        <dbReference type="Proteomes" id="UP000297762"/>
    </source>
</evidence>
<evidence type="ECO:0000256" key="1">
    <source>
        <dbReference type="SAM" id="Phobius"/>
    </source>
</evidence>
<dbReference type="Proteomes" id="UP000297762">
    <property type="component" value="Unassembled WGS sequence"/>
</dbReference>
<accession>A0A4R9K4U3</accession>
<keyword evidence="1" id="KW-1133">Transmembrane helix</keyword>
<gene>
    <name evidence="2" type="ORF">EHQ64_11185</name>
</gene>
<keyword evidence="1" id="KW-0472">Membrane</keyword>
<reference evidence="2" key="1">
    <citation type="journal article" date="2019" name="PLoS Negl. Trop. Dis.">
        <title>Revisiting the worldwide diversity of Leptospira species in the environment.</title>
        <authorList>
            <person name="Vincent A.T."/>
            <person name="Schiettekatte O."/>
            <person name="Bourhy P."/>
            <person name="Veyrier F.J."/>
            <person name="Picardeau M."/>
        </authorList>
    </citation>
    <scope>NUCLEOTIDE SEQUENCE [LARGE SCALE GENOMIC DNA]</scope>
    <source>
        <strain evidence="2">201702455</strain>
    </source>
</reference>
<dbReference type="AlphaFoldDB" id="A0A4R9K4U3"/>